<reference evidence="6" key="1">
    <citation type="submission" date="2020-12" db="UniProtKB">
        <authorList>
            <consortium name="WormBaseParasite"/>
        </authorList>
    </citation>
    <scope>IDENTIFICATION</scope>
    <source>
        <strain evidence="6">MHco3</strain>
    </source>
</reference>
<dbReference type="Pfam" id="PF00400">
    <property type="entry name" value="WD40"/>
    <property type="match status" value="7"/>
</dbReference>
<dbReference type="CDD" id="cd00200">
    <property type="entry name" value="WD40"/>
    <property type="match status" value="1"/>
</dbReference>
<organism evidence="5 6">
    <name type="scientific">Haemonchus contortus</name>
    <name type="common">Barber pole worm</name>
    <dbReference type="NCBI Taxonomy" id="6289"/>
    <lineage>
        <taxon>Eukaryota</taxon>
        <taxon>Metazoa</taxon>
        <taxon>Ecdysozoa</taxon>
        <taxon>Nematoda</taxon>
        <taxon>Chromadorea</taxon>
        <taxon>Rhabditida</taxon>
        <taxon>Rhabditina</taxon>
        <taxon>Rhabditomorpha</taxon>
        <taxon>Strongyloidea</taxon>
        <taxon>Trichostrongylidae</taxon>
        <taxon>Haemonchus</taxon>
    </lineage>
</organism>
<evidence type="ECO:0000313" key="5">
    <source>
        <dbReference type="Proteomes" id="UP000025227"/>
    </source>
</evidence>
<evidence type="ECO:0000256" key="3">
    <source>
        <dbReference type="HAMAP-Rule" id="MF_03037"/>
    </source>
</evidence>
<dbReference type="GO" id="GO:0016226">
    <property type="term" value="P:iron-sulfur cluster assembly"/>
    <property type="evidence" value="ECO:0007669"/>
    <property type="project" value="UniProtKB-UniRule"/>
</dbReference>
<feature type="repeat" description="WD" evidence="4">
    <location>
        <begin position="135"/>
        <end position="176"/>
    </location>
</feature>
<dbReference type="PROSITE" id="PS51257">
    <property type="entry name" value="PROKAR_LIPOPROTEIN"/>
    <property type="match status" value="1"/>
</dbReference>
<comment type="similarity">
    <text evidence="3">Belongs to the WD repeat CIA1 family.</text>
</comment>
<dbReference type="PANTHER" id="PTHR19920:SF0">
    <property type="entry name" value="CYTOSOLIC IRON-SULFUR PROTEIN ASSEMBLY PROTEIN CIAO1-RELATED"/>
    <property type="match status" value="1"/>
</dbReference>
<dbReference type="Proteomes" id="UP000025227">
    <property type="component" value="Unplaced"/>
</dbReference>
<feature type="repeat" description="WD" evidence="4">
    <location>
        <begin position="46"/>
        <end position="87"/>
    </location>
</feature>
<accession>A0A7I4Y012</accession>
<evidence type="ECO:0000313" key="6">
    <source>
        <dbReference type="WBParaSite" id="HCON_00029830-00001"/>
    </source>
</evidence>
<evidence type="ECO:0000256" key="1">
    <source>
        <dbReference type="ARBA" id="ARBA00022574"/>
    </source>
</evidence>
<feature type="repeat" description="WD" evidence="4">
    <location>
        <begin position="90"/>
        <end position="131"/>
    </location>
</feature>
<sequence>MIGSRVWMIRWNHSGSLLASCGDDKTIRIWKKIDRTPYLECATTIDDSHSRAVRCVEFSHCGRYMASAGFDACVVIYSREEGEFMESNKLEGHESEVKCCAFSPSDEFLATCSRDKSVWFWQMDEDEDFQISSVLQTHTQDVKFVAWHPSEELLVSCSYDSSLVFYKFDGEDWITQQKIPEAHKGTVWCAAFDSDGHRFVTVGEDHVVQLWRRSSPQQSAVNDKWQSMAKYLVEDTRLPLYSVSWHAVTGLIATGGGDGMIRIFKVDGKGDDEHLEQTIVYDTDANEVNCVAWNPAPASEENSDRWLLASCSDDGTIRLFGVYV</sequence>
<evidence type="ECO:0000256" key="4">
    <source>
        <dbReference type="PROSITE-ProRule" id="PRU00221"/>
    </source>
</evidence>
<keyword evidence="2" id="KW-0677">Repeat</keyword>
<dbReference type="PANTHER" id="PTHR19920">
    <property type="entry name" value="WD40 PROTEIN CIAO1"/>
    <property type="match status" value="1"/>
</dbReference>
<dbReference type="InterPro" id="IPR036322">
    <property type="entry name" value="WD40_repeat_dom_sf"/>
</dbReference>
<protein>
    <recommendedName>
        <fullName evidence="3">Probable cytosolic iron-sulfur protein assembly protein CIAO1 homolog</fullName>
    </recommendedName>
</protein>
<evidence type="ECO:0000256" key="2">
    <source>
        <dbReference type="ARBA" id="ARBA00022737"/>
    </source>
</evidence>
<dbReference type="HAMAP" id="MF_03037">
    <property type="entry name" value="ciao1"/>
    <property type="match status" value="1"/>
</dbReference>
<dbReference type="AlphaFoldDB" id="A0A7I4Y012"/>
<dbReference type="PROSITE" id="PS50294">
    <property type="entry name" value="WD_REPEATS_REGION"/>
    <property type="match status" value="2"/>
</dbReference>
<dbReference type="Gene3D" id="2.130.10.10">
    <property type="entry name" value="YVTN repeat-like/Quinoprotein amine dehydrogenase"/>
    <property type="match status" value="1"/>
</dbReference>
<dbReference type="SUPFAM" id="SSF50978">
    <property type="entry name" value="WD40 repeat-like"/>
    <property type="match status" value="1"/>
</dbReference>
<dbReference type="InterPro" id="IPR028608">
    <property type="entry name" value="CIAO1/Cia1"/>
</dbReference>
<keyword evidence="5" id="KW-1185">Reference proteome</keyword>
<dbReference type="InterPro" id="IPR001680">
    <property type="entry name" value="WD40_rpt"/>
</dbReference>
<comment type="function">
    <text evidence="3">Essential component of the cytosolic iron-sulfur (Fe/S) protein assembly machinery. Required for the maturation of extramitochondrial Fe/S proteins.</text>
</comment>
<name>A0A7I4Y012_HAECO</name>
<feature type="repeat" description="WD" evidence="4">
    <location>
        <begin position="9"/>
        <end position="31"/>
    </location>
</feature>
<feature type="repeat" description="WD" evidence="4">
    <location>
        <begin position="180"/>
        <end position="221"/>
    </location>
</feature>
<dbReference type="PROSITE" id="PS50082">
    <property type="entry name" value="WD_REPEATS_2"/>
    <property type="match status" value="5"/>
</dbReference>
<dbReference type="InterPro" id="IPR015943">
    <property type="entry name" value="WD40/YVTN_repeat-like_dom_sf"/>
</dbReference>
<dbReference type="SMART" id="SM00320">
    <property type="entry name" value="WD40"/>
    <property type="match status" value="7"/>
</dbReference>
<dbReference type="GO" id="GO:0097361">
    <property type="term" value="C:cytosolic [4Fe-4S] assembly targeting complex"/>
    <property type="evidence" value="ECO:0007669"/>
    <property type="project" value="InterPro"/>
</dbReference>
<dbReference type="WBParaSite" id="HCON_00029830-00001">
    <property type="protein sequence ID" value="HCON_00029830-00001"/>
    <property type="gene ID" value="HCON_00029830"/>
</dbReference>
<proteinExistence type="inferred from homology"/>
<dbReference type="OrthoDB" id="284782at2759"/>
<dbReference type="OMA" id="IREIRWS"/>
<keyword evidence="1 4" id="KW-0853">WD repeat</keyword>